<protein>
    <submittedName>
        <fullName evidence="2">Uncharacterized protein</fullName>
    </submittedName>
</protein>
<sequence>MQEERKEQKEKQLQEEKQLQKRADLIAPDIKDLSKGVYGNVDFVNQDGVFGWIVDLDSPEQPILELYLDDKKVAETSPSIKREDIVKIFNKEIVAGFEFHWTKLQIPEELKNKKVKVKVVHQRTGMPLAPGEVEFDLSLLEKEEPEYIGSLDAVKGFYVYGWAYNRKNPEERVEVVVLVDGKPVAEGVADLFRQDLLDAGIGDGKHGFRIRIPDEMFDGKNHKIEFLVEGRKIKEGTDSLTTKLNHPFSEIYRIDIKRKYEKKKFEKDRLSKEENVRIIAFYLPQFYPFQENNEWWGEGFTEWAQIVSAKPYFKDHYQPRLPADLGFYDLRIREVRKKQEELAKKYGIYGFCYYYYWFSGKTIMDEVLKDILQSGIPDLPFCLCWANEPWTRRWDGSDNEVLMPQPHILEIDETFILDLLPFFKDDRYIKVYDKPMLIVYNPRRIPNTRHLFSAWREIAKDKGFPGLHIVIAETFGASDPFKYGADAAVEFPPHKVSSPEITSSVLQNDDKFEGHIFDYREVVAREIVKLPPNYPLYRTVMTGWDNTPRRGTKAHIFYHFTPEYFEIWLRHVIYYTIKNFPAEERFVFINAWNEWAEGTYLEPDRKYGHTLLQAVSKAKSKNISPYSVIAELELFLGNNEKALEILNYLKRYLNNIERIYDFVISYIESLTYMNWQKPIYIKLEKEKIIALDTRQLNFRYNIEAINQYSINEIKKQKKLEIFTNKIVIYGWAYCFDPNFHSNFYIILTDGENSYLFPIKNRNLRSDVNQVLNLSDKVMVGFKENLLIEDIPQGKYKLQLAFSDDNSWIIADTEIFLLLGVNYQKIGIKHERPPEQGT</sequence>
<evidence type="ECO:0000313" key="2">
    <source>
        <dbReference type="EMBL" id="HHQ16663.1"/>
    </source>
</evidence>
<gene>
    <name evidence="2" type="ORF">ENM15_07620</name>
</gene>
<feature type="region of interest" description="Disordered" evidence="1">
    <location>
        <begin position="1"/>
        <end position="20"/>
    </location>
</feature>
<name>A0A7V6CEB0_9BACT</name>
<dbReference type="InterPro" id="IPR032719">
    <property type="entry name" value="WbsX"/>
</dbReference>
<evidence type="ECO:0000256" key="1">
    <source>
        <dbReference type="SAM" id="MobiDB-lite"/>
    </source>
</evidence>
<proteinExistence type="predicted"/>
<dbReference type="Gene3D" id="3.20.20.80">
    <property type="entry name" value="Glycosidases"/>
    <property type="match status" value="1"/>
</dbReference>
<dbReference type="PANTHER" id="PTHR41244:SF1">
    <property type="entry name" value="GLYCOSYLTRANSFERASE"/>
    <property type="match status" value="1"/>
</dbReference>
<dbReference type="PANTHER" id="PTHR41244">
    <property type="entry name" value="RHAMNAN SYNTHESIS F"/>
    <property type="match status" value="1"/>
</dbReference>
<comment type="caution">
    <text evidence="2">The sequence shown here is derived from an EMBL/GenBank/DDBJ whole genome shotgun (WGS) entry which is preliminary data.</text>
</comment>
<dbReference type="AlphaFoldDB" id="A0A7V6CEB0"/>
<dbReference type="Pfam" id="PF14307">
    <property type="entry name" value="Glyco_tran_WbsX"/>
    <property type="match status" value="1"/>
</dbReference>
<accession>A0A7V6CEB0</accession>
<reference evidence="2" key="1">
    <citation type="journal article" date="2020" name="mSystems">
        <title>Genome- and Community-Level Interaction Insights into Carbon Utilization and Element Cycling Functions of Hydrothermarchaeota in Hydrothermal Sediment.</title>
        <authorList>
            <person name="Zhou Z."/>
            <person name="Liu Y."/>
            <person name="Xu W."/>
            <person name="Pan J."/>
            <person name="Luo Z.H."/>
            <person name="Li M."/>
        </authorList>
    </citation>
    <scope>NUCLEOTIDE SEQUENCE [LARGE SCALE GENOMIC DNA]</scope>
    <source>
        <strain evidence="2">SpSt-106</strain>
    </source>
</reference>
<dbReference type="EMBL" id="DRWR01000122">
    <property type="protein sequence ID" value="HHQ16663.1"/>
    <property type="molecule type" value="Genomic_DNA"/>
</dbReference>
<dbReference type="CDD" id="cd11579">
    <property type="entry name" value="Glyco_tran_WbsX"/>
    <property type="match status" value="1"/>
</dbReference>
<organism evidence="2">
    <name type="scientific">Thermodesulfobacterium geofontis</name>
    <dbReference type="NCBI Taxonomy" id="1295609"/>
    <lineage>
        <taxon>Bacteria</taxon>
        <taxon>Pseudomonadati</taxon>
        <taxon>Thermodesulfobacteriota</taxon>
        <taxon>Thermodesulfobacteria</taxon>
        <taxon>Thermodesulfobacteriales</taxon>
        <taxon>Thermodesulfobacteriaceae</taxon>
        <taxon>Thermodesulfobacterium</taxon>
    </lineage>
</organism>